<dbReference type="SUPFAM" id="SSF49299">
    <property type="entry name" value="PKD domain"/>
    <property type="match status" value="1"/>
</dbReference>
<evidence type="ECO:0000259" key="2">
    <source>
        <dbReference type="PROSITE" id="PS51212"/>
    </source>
</evidence>
<name>A0AAN8WPP5_HALRR</name>
<dbReference type="Gene3D" id="3.10.100.10">
    <property type="entry name" value="Mannose-Binding Protein A, subunit A"/>
    <property type="match status" value="1"/>
</dbReference>
<dbReference type="EMBL" id="JAXCGZ010021532">
    <property type="protein sequence ID" value="KAK7049770.1"/>
    <property type="molecule type" value="Genomic_DNA"/>
</dbReference>
<evidence type="ECO:0000313" key="3">
    <source>
        <dbReference type="EMBL" id="KAK7049770.1"/>
    </source>
</evidence>
<dbReference type="InterPro" id="IPR002889">
    <property type="entry name" value="WSC_carb-bd"/>
</dbReference>
<dbReference type="Pfam" id="PF01822">
    <property type="entry name" value="WSC"/>
    <property type="match status" value="1"/>
</dbReference>
<reference evidence="3 4" key="1">
    <citation type="submission" date="2023-11" db="EMBL/GenBank/DDBJ databases">
        <title>Halocaridina rubra genome assembly.</title>
        <authorList>
            <person name="Smith C."/>
        </authorList>
    </citation>
    <scope>NUCLEOTIDE SEQUENCE [LARGE SCALE GENOMIC DNA]</scope>
    <source>
        <strain evidence="3">EP-1</strain>
        <tissue evidence="3">Whole</tissue>
    </source>
</reference>
<protein>
    <submittedName>
        <fullName evidence="3">Uncharacterized protein</fullName>
    </submittedName>
</protein>
<keyword evidence="4" id="KW-1185">Reference proteome</keyword>
<feature type="domain" description="WSC" evidence="2">
    <location>
        <begin position="212"/>
        <end position="307"/>
    </location>
</feature>
<dbReference type="InterPro" id="IPR016187">
    <property type="entry name" value="CTDL_fold"/>
</dbReference>
<comment type="caution">
    <text evidence="3">The sequence shown here is derived from an EMBL/GenBank/DDBJ whole genome shotgun (WGS) entry which is preliminary data.</text>
</comment>
<dbReference type="Gene3D" id="2.60.40.10">
    <property type="entry name" value="Immunoglobulins"/>
    <property type="match status" value="1"/>
</dbReference>
<proteinExistence type="predicted"/>
<dbReference type="InterPro" id="IPR035986">
    <property type="entry name" value="PKD_dom_sf"/>
</dbReference>
<organism evidence="3 4">
    <name type="scientific">Halocaridina rubra</name>
    <name type="common">Hawaiian red shrimp</name>
    <dbReference type="NCBI Taxonomy" id="373956"/>
    <lineage>
        <taxon>Eukaryota</taxon>
        <taxon>Metazoa</taxon>
        <taxon>Ecdysozoa</taxon>
        <taxon>Arthropoda</taxon>
        <taxon>Crustacea</taxon>
        <taxon>Multicrustacea</taxon>
        <taxon>Malacostraca</taxon>
        <taxon>Eumalacostraca</taxon>
        <taxon>Eucarida</taxon>
        <taxon>Decapoda</taxon>
        <taxon>Pleocyemata</taxon>
        <taxon>Caridea</taxon>
        <taxon>Atyoidea</taxon>
        <taxon>Atyidae</taxon>
        <taxon>Halocaridina</taxon>
    </lineage>
</organism>
<dbReference type="CDD" id="cd00037">
    <property type="entry name" value="CLECT"/>
    <property type="match status" value="1"/>
</dbReference>
<dbReference type="PROSITE" id="PS51212">
    <property type="entry name" value="WSC"/>
    <property type="match status" value="1"/>
</dbReference>
<gene>
    <name evidence="3" type="ORF">SK128_012101</name>
</gene>
<dbReference type="AlphaFoldDB" id="A0AAN8WPP5"/>
<feature type="non-terminal residue" evidence="3">
    <location>
        <position position="397"/>
    </location>
</feature>
<dbReference type="InterPro" id="IPR016186">
    <property type="entry name" value="C-type_lectin-like/link_sf"/>
</dbReference>
<feature type="domain" description="PKD" evidence="1">
    <location>
        <begin position="340"/>
        <end position="386"/>
    </location>
</feature>
<evidence type="ECO:0000259" key="1">
    <source>
        <dbReference type="PROSITE" id="PS50093"/>
    </source>
</evidence>
<accession>A0AAN8WPP5</accession>
<sequence length="397" mass="43443">KGFYQFSDGSNLRGLQDKRVLPPDGQQCVTSRASDGLFGIVPCSSLNNVLCVAKQDDCPQGYLKRGSECFWFSQANGIGYSQAVSTDECRKLSGNLLWTKNLTTLQEGLSILGFEPQAPPIIPPSKFRIEGMWNISTELWSFNDSVKLSNYTSTGPELIDLWETGSPNPLLKCVVMLLNGRLASDNCEAAIPFICQANPGLVGTAFTKHNIPIVTPTCYEDDIINPQFLVNPAVYNPEELSMSSCRLKCYSIGHSYAAAKRGKQCFCSNIITLRPANWSLCDYPCSDTDSGESCGSPDGQYIVVLNTAGIVENVLIGMKLDYLPKAILYTNYSVTFNANSTTGAPVMFRMRYGEGGGYTASNELVGNITDANLSHIYYLPGTYTVTAMFFDQLDLAF</sequence>
<dbReference type="PROSITE" id="PS50093">
    <property type="entry name" value="PKD"/>
    <property type="match status" value="1"/>
</dbReference>
<dbReference type="Proteomes" id="UP001381693">
    <property type="component" value="Unassembled WGS sequence"/>
</dbReference>
<evidence type="ECO:0000313" key="4">
    <source>
        <dbReference type="Proteomes" id="UP001381693"/>
    </source>
</evidence>
<feature type="non-terminal residue" evidence="3">
    <location>
        <position position="1"/>
    </location>
</feature>
<dbReference type="InterPro" id="IPR013783">
    <property type="entry name" value="Ig-like_fold"/>
</dbReference>
<dbReference type="SUPFAM" id="SSF56436">
    <property type="entry name" value="C-type lectin-like"/>
    <property type="match status" value="1"/>
</dbReference>
<dbReference type="InterPro" id="IPR000601">
    <property type="entry name" value="PKD_dom"/>
</dbReference>